<dbReference type="EMBL" id="JBHTEY010000004">
    <property type="protein sequence ID" value="MFC7617753.1"/>
    <property type="molecule type" value="Genomic_DNA"/>
</dbReference>
<evidence type="ECO:0000313" key="3">
    <source>
        <dbReference type="Proteomes" id="UP001596512"/>
    </source>
</evidence>
<evidence type="ECO:0000256" key="1">
    <source>
        <dbReference type="SAM" id="Phobius"/>
    </source>
</evidence>
<feature type="transmembrane region" description="Helical" evidence="1">
    <location>
        <begin position="28"/>
        <end position="49"/>
    </location>
</feature>
<sequence length="147" mass="15046">MTTTAHGSSRLTDTPAPATSAATLLRRFLALDAVVTTGNGIIYLAFSSWVATLFDVSATPLVYIGIFLTAFGLFVGSLALSKTPSAVGTTIVADANIIWAVGSIVVAAIGLLGSNTWGTLWTVAQAVVVGAFAGLQLYGLKKLKAAQ</sequence>
<evidence type="ECO:0000313" key="2">
    <source>
        <dbReference type="EMBL" id="MFC7617753.1"/>
    </source>
</evidence>
<keyword evidence="1" id="KW-1133">Transmembrane helix</keyword>
<organism evidence="2 3">
    <name type="scientific">Actinokineospora soli</name>
    <dbReference type="NCBI Taxonomy" id="1048753"/>
    <lineage>
        <taxon>Bacteria</taxon>
        <taxon>Bacillati</taxon>
        <taxon>Actinomycetota</taxon>
        <taxon>Actinomycetes</taxon>
        <taxon>Pseudonocardiales</taxon>
        <taxon>Pseudonocardiaceae</taxon>
        <taxon>Actinokineospora</taxon>
    </lineage>
</organism>
<name>A0ABW2TX09_9PSEU</name>
<comment type="caution">
    <text evidence="2">The sequence shown here is derived from an EMBL/GenBank/DDBJ whole genome shotgun (WGS) entry which is preliminary data.</text>
</comment>
<feature type="transmembrane region" description="Helical" evidence="1">
    <location>
        <begin position="92"/>
        <end position="113"/>
    </location>
</feature>
<keyword evidence="3" id="KW-1185">Reference proteome</keyword>
<dbReference type="Proteomes" id="UP001596512">
    <property type="component" value="Unassembled WGS sequence"/>
</dbReference>
<keyword evidence="1" id="KW-0472">Membrane</keyword>
<protein>
    <recommendedName>
        <fullName evidence="4">SPW repeat-containing protein</fullName>
    </recommendedName>
</protein>
<reference evidence="3" key="1">
    <citation type="journal article" date="2019" name="Int. J. Syst. Evol. Microbiol.">
        <title>The Global Catalogue of Microorganisms (GCM) 10K type strain sequencing project: providing services to taxonomists for standard genome sequencing and annotation.</title>
        <authorList>
            <consortium name="The Broad Institute Genomics Platform"/>
            <consortium name="The Broad Institute Genome Sequencing Center for Infectious Disease"/>
            <person name="Wu L."/>
            <person name="Ma J."/>
        </authorList>
    </citation>
    <scope>NUCLEOTIDE SEQUENCE [LARGE SCALE GENOMIC DNA]</scope>
    <source>
        <strain evidence="3">JCM 17695</strain>
    </source>
</reference>
<gene>
    <name evidence="2" type="ORF">ACFQV2_34485</name>
</gene>
<feature type="transmembrane region" description="Helical" evidence="1">
    <location>
        <begin position="61"/>
        <end position="80"/>
    </location>
</feature>
<feature type="transmembrane region" description="Helical" evidence="1">
    <location>
        <begin position="119"/>
        <end position="140"/>
    </location>
</feature>
<accession>A0ABW2TX09</accession>
<keyword evidence="1" id="KW-0812">Transmembrane</keyword>
<proteinExistence type="predicted"/>
<evidence type="ECO:0008006" key="4">
    <source>
        <dbReference type="Google" id="ProtNLM"/>
    </source>
</evidence>